<organism evidence="4 5">
    <name type="scientific">Paenibacillus contaminans</name>
    <dbReference type="NCBI Taxonomy" id="450362"/>
    <lineage>
        <taxon>Bacteria</taxon>
        <taxon>Bacillati</taxon>
        <taxon>Bacillota</taxon>
        <taxon>Bacilli</taxon>
        <taxon>Bacillales</taxon>
        <taxon>Paenibacillaceae</taxon>
        <taxon>Paenibacillus</taxon>
    </lineage>
</organism>
<evidence type="ECO:0000256" key="1">
    <source>
        <dbReference type="ARBA" id="ARBA00022801"/>
    </source>
</evidence>
<dbReference type="EMBL" id="QMFB01000051">
    <property type="protein sequence ID" value="RAV09216.1"/>
    <property type="molecule type" value="Genomic_DNA"/>
</dbReference>
<dbReference type="SMART" id="SM00331">
    <property type="entry name" value="PP2C_SIG"/>
    <property type="match status" value="1"/>
</dbReference>
<gene>
    <name evidence="4" type="ORF">DQG23_39690</name>
</gene>
<dbReference type="Pfam" id="PF01590">
    <property type="entry name" value="GAF"/>
    <property type="match status" value="1"/>
</dbReference>
<dbReference type="SUPFAM" id="SSF81606">
    <property type="entry name" value="PP2C-like"/>
    <property type="match status" value="1"/>
</dbReference>
<dbReference type="SUPFAM" id="SSF55781">
    <property type="entry name" value="GAF domain-like"/>
    <property type="match status" value="1"/>
</dbReference>
<dbReference type="SMART" id="SM00065">
    <property type="entry name" value="GAF"/>
    <property type="match status" value="1"/>
</dbReference>
<feature type="domain" description="GAF" evidence="2">
    <location>
        <begin position="51"/>
        <end position="200"/>
    </location>
</feature>
<evidence type="ECO:0008006" key="6">
    <source>
        <dbReference type="Google" id="ProtNLM"/>
    </source>
</evidence>
<dbReference type="AlphaFoldDB" id="A0A329LPU5"/>
<protein>
    <recommendedName>
        <fullName evidence="6">PPM-type phosphatase domain-containing protein</fullName>
    </recommendedName>
</protein>
<dbReference type="GO" id="GO:0016791">
    <property type="term" value="F:phosphatase activity"/>
    <property type="evidence" value="ECO:0007669"/>
    <property type="project" value="TreeGrafter"/>
</dbReference>
<proteinExistence type="predicted"/>
<dbReference type="Gene3D" id="3.30.450.40">
    <property type="match status" value="1"/>
</dbReference>
<dbReference type="PANTHER" id="PTHR43156">
    <property type="entry name" value="STAGE II SPORULATION PROTEIN E-RELATED"/>
    <property type="match status" value="1"/>
</dbReference>
<feature type="domain" description="PPM-type phosphatase" evidence="3">
    <location>
        <begin position="267"/>
        <end position="483"/>
    </location>
</feature>
<dbReference type="PANTHER" id="PTHR43156:SF2">
    <property type="entry name" value="STAGE II SPORULATION PROTEIN E"/>
    <property type="match status" value="1"/>
</dbReference>
<keyword evidence="5" id="KW-1185">Reference proteome</keyword>
<dbReference type="InterPro" id="IPR003018">
    <property type="entry name" value="GAF"/>
</dbReference>
<dbReference type="InterPro" id="IPR036457">
    <property type="entry name" value="PPM-type-like_dom_sf"/>
</dbReference>
<dbReference type="RefSeq" id="WP_113036590.1">
    <property type="nucleotide sequence ID" value="NZ_QMFB01000051.1"/>
</dbReference>
<name>A0A329LPU5_9BACL</name>
<dbReference type="Gene3D" id="3.60.40.10">
    <property type="entry name" value="PPM-type phosphatase domain"/>
    <property type="match status" value="1"/>
</dbReference>
<reference evidence="4 5" key="1">
    <citation type="journal article" date="2009" name="Int. J. Syst. Evol. Microbiol.">
        <title>Paenibacillus contaminans sp. nov., isolated from a contaminated laboratory plate.</title>
        <authorList>
            <person name="Chou J.H."/>
            <person name="Lee J.H."/>
            <person name="Lin M.C."/>
            <person name="Chang P.S."/>
            <person name="Arun A.B."/>
            <person name="Young C.C."/>
            <person name="Chen W.M."/>
        </authorList>
    </citation>
    <scope>NUCLEOTIDE SEQUENCE [LARGE SCALE GENOMIC DNA]</scope>
    <source>
        <strain evidence="4 5">CKOBP-6</strain>
    </source>
</reference>
<dbReference type="Proteomes" id="UP000250369">
    <property type="component" value="Unassembled WGS sequence"/>
</dbReference>
<dbReference type="InterPro" id="IPR029016">
    <property type="entry name" value="GAF-like_dom_sf"/>
</dbReference>
<dbReference type="Pfam" id="PF07228">
    <property type="entry name" value="SpoIIE"/>
    <property type="match status" value="1"/>
</dbReference>
<evidence type="ECO:0000259" key="3">
    <source>
        <dbReference type="SMART" id="SM00331"/>
    </source>
</evidence>
<dbReference type="InterPro" id="IPR001932">
    <property type="entry name" value="PPM-type_phosphatase-like_dom"/>
</dbReference>
<keyword evidence="1" id="KW-0378">Hydrolase</keyword>
<evidence type="ECO:0000313" key="5">
    <source>
        <dbReference type="Proteomes" id="UP000250369"/>
    </source>
</evidence>
<comment type="caution">
    <text evidence="4">The sequence shown here is derived from an EMBL/GenBank/DDBJ whole genome shotgun (WGS) entry which is preliminary data.</text>
</comment>
<evidence type="ECO:0000259" key="2">
    <source>
        <dbReference type="SMART" id="SM00065"/>
    </source>
</evidence>
<evidence type="ECO:0000313" key="4">
    <source>
        <dbReference type="EMBL" id="RAV09216.1"/>
    </source>
</evidence>
<sequence length="489" mass="53240">MQAAVLLLACAVAAAAWLWAIERKKRRSAEHEMERTRMLFEVSLEINSTIHKQDLLQTIMKSTAEVVNAEASSIILVDNQTNELYFELALGSKGDEVREIRLAMGEGIAGWVAQTGESVRIDDAARDPRWSSKVANKVDYVTRNMLCVPVKNRGEVVGVIQVLNKRGSKSFDERDEQLLKSIAAPTAIALENAVLYEALEKSLQALRETTSVKEKMEGELRIARDIQMSFLPKKQTETFRAVPFDFSFGTIDEVAASAEGLIAGSAAKVAEVGALLRPAREVGGDFYNYYPIDGRHLLIILGDVSDKGIPAALFMAVTLTLLKARMQPGRFPGEVLSEVNEELCRDESAMFATIWCGLLDMETGDLTYCDGGHCTPYIVSKEGTVTPLKARKGLPLGAMEEAQYYDQRVSLAAGDSVVLYTDGITEAEDADQRQFGSARLSELLSGVARMSAEAAAQELLASVDSFANGAPQSDDIAVLVVNWGRSASA</sequence>
<accession>A0A329LPU5</accession>
<dbReference type="InterPro" id="IPR052016">
    <property type="entry name" value="Bact_Sigma-Reg"/>
</dbReference>